<sequence>MRFNSFLALAFGLPAAIAGPCKPSSSSRPSDAVVTTSTLATVSGVASTETASITVAGTTEPSTTDVSFALTTTESGTMTSITSVHTTETTTAVPTTTTSEEPAVTTFNIIAEGGAADGIVMGQKENYYNLQFSSNPDWEPVGLILEQGTGYLRRADPYSPNFPLVCIRWATGTVPNPGLFVDCSASDTWFGAPIKCDLKTGGELSCSVPAGHCRRYTIPPRDNDAWDCQVDTGVFQNFYTEETTDEDGVIFYQNWIGFAGYEGQGFSNPLESVTFRWRSAD</sequence>
<keyword evidence="3" id="KW-1185">Reference proteome</keyword>
<organism evidence="2 3">
    <name type="scientific">Fusarium mundagurra</name>
    <dbReference type="NCBI Taxonomy" id="1567541"/>
    <lineage>
        <taxon>Eukaryota</taxon>
        <taxon>Fungi</taxon>
        <taxon>Dikarya</taxon>
        <taxon>Ascomycota</taxon>
        <taxon>Pezizomycotina</taxon>
        <taxon>Sordariomycetes</taxon>
        <taxon>Hypocreomycetidae</taxon>
        <taxon>Hypocreales</taxon>
        <taxon>Nectriaceae</taxon>
        <taxon>Fusarium</taxon>
        <taxon>Fusarium fujikuroi species complex</taxon>
    </lineage>
</organism>
<dbReference type="OrthoDB" id="5065429at2759"/>
<accession>A0A8H5Z3B2</accession>
<dbReference type="EMBL" id="JAAOAN010000065">
    <property type="protein sequence ID" value="KAF5723459.1"/>
    <property type="molecule type" value="Genomic_DNA"/>
</dbReference>
<evidence type="ECO:0000313" key="2">
    <source>
        <dbReference type="EMBL" id="KAF5723459.1"/>
    </source>
</evidence>
<name>A0A8H5Z3B2_9HYPO</name>
<proteinExistence type="predicted"/>
<evidence type="ECO:0000313" key="3">
    <source>
        <dbReference type="Proteomes" id="UP000544331"/>
    </source>
</evidence>
<dbReference type="Proteomes" id="UP000544331">
    <property type="component" value="Unassembled WGS sequence"/>
</dbReference>
<feature type="signal peptide" evidence="1">
    <location>
        <begin position="1"/>
        <end position="18"/>
    </location>
</feature>
<evidence type="ECO:0000256" key="1">
    <source>
        <dbReference type="SAM" id="SignalP"/>
    </source>
</evidence>
<protein>
    <submittedName>
        <fullName evidence="2">Uncharacterized protein</fullName>
    </submittedName>
</protein>
<feature type="chain" id="PRO_5034126006" evidence="1">
    <location>
        <begin position="19"/>
        <end position="281"/>
    </location>
</feature>
<comment type="caution">
    <text evidence="2">The sequence shown here is derived from an EMBL/GenBank/DDBJ whole genome shotgun (WGS) entry which is preliminary data.</text>
</comment>
<reference evidence="2 3" key="1">
    <citation type="submission" date="2020-05" db="EMBL/GenBank/DDBJ databases">
        <title>Identification and distribution of gene clusters putatively required for synthesis of sphingolipid metabolism inhibitors in phylogenetically diverse species of the filamentous fungus Fusarium.</title>
        <authorList>
            <person name="Kim H.-S."/>
            <person name="Busman M."/>
            <person name="Brown D.W."/>
            <person name="Divon H."/>
            <person name="Uhlig S."/>
            <person name="Proctor R.H."/>
        </authorList>
    </citation>
    <scope>NUCLEOTIDE SEQUENCE [LARGE SCALE GENOMIC DNA]</scope>
    <source>
        <strain evidence="2 3">NRRL 66235</strain>
    </source>
</reference>
<dbReference type="AlphaFoldDB" id="A0A8H5Z3B2"/>
<gene>
    <name evidence="2" type="ORF">FMUND_1783</name>
</gene>
<keyword evidence="1" id="KW-0732">Signal</keyword>